<accession>A0ABY7ZV30</accession>
<keyword evidence="1" id="KW-0812">Transmembrane</keyword>
<sequence>MPDRKPTLTDRIVTDLATVRWPEPAEIRAEARRRTRRQVAGAAAVLLLVVGTSAVVFGPAARPGPHRVDASVAGPSPHVEIPMEALLQPADLNQRSDPPLTQAGLGELVQVDTGALAACRQAQGLPVGWETSLWSRSQTMPRNRPDGYDVLVSQDVYRVEPQVAVRFFATLDGLVASCTNWRSVGPIRWQGEMVTRSLVHSYALIDRNFTGDESALLRHTISERRNEATGEPLGEPSSIDLAVVRVGDLVTVINPDPATTTQDELRRLGRTAAARLCVAANPVRYVIRPAGQTAPLTAC</sequence>
<proteinExistence type="predicted"/>
<organism evidence="2 3">
    <name type="scientific">Micromonospora cathayae</name>
    <dbReference type="NCBI Taxonomy" id="3028804"/>
    <lineage>
        <taxon>Bacteria</taxon>
        <taxon>Bacillati</taxon>
        <taxon>Actinomycetota</taxon>
        <taxon>Actinomycetes</taxon>
        <taxon>Micromonosporales</taxon>
        <taxon>Micromonosporaceae</taxon>
        <taxon>Micromonospora</taxon>
    </lineage>
</organism>
<dbReference type="RefSeq" id="WP_275033693.1">
    <property type="nucleotide sequence ID" value="NZ_CP118615.1"/>
</dbReference>
<evidence type="ECO:0000313" key="3">
    <source>
        <dbReference type="Proteomes" id="UP001219605"/>
    </source>
</evidence>
<keyword evidence="3" id="KW-1185">Reference proteome</keyword>
<protein>
    <submittedName>
        <fullName evidence="2">Uncharacterized protein</fullName>
    </submittedName>
</protein>
<gene>
    <name evidence="2" type="ORF">PVK37_10745</name>
</gene>
<dbReference type="Proteomes" id="UP001219605">
    <property type="component" value="Chromosome"/>
</dbReference>
<evidence type="ECO:0000313" key="2">
    <source>
        <dbReference type="EMBL" id="WDZ86830.1"/>
    </source>
</evidence>
<name>A0ABY7ZV30_9ACTN</name>
<evidence type="ECO:0000256" key="1">
    <source>
        <dbReference type="SAM" id="Phobius"/>
    </source>
</evidence>
<dbReference type="EMBL" id="CP118615">
    <property type="protein sequence ID" value="WDZ86830.1"/>
    <property type="molecule type" value="Genomic_DNA"/>
</dbReference>
<keyword evidence="1" id="KW-0472">Membrane</keyword>
<reference evidence="2 3" key="1">
    <citation type="submission" date="2023-02" db="EMBL/GenBank/DDBJ databases">
        <authorList>
            <person name="Mo P."/>
        </authorList>
    </citation>
    <scope>NUCLEOTIDE SEQUENCE [LARGE SCALE GENOMIC DNA]</scope>
    <source>
        <strain evidence="2 3">HUAS 3</strain>
    </source>
</reference>
<feature type="transmembrane region" description="Helical" evidence="1">
    <location>
        <begin position="39"/>
        <end position="61"/>
    </location>
</feature>
<keyword evidence="1" id="KW-1133">Transmembrane helix</keyword>